<protein>
    <recommendedName>
        <fullName evidence="3">Secreted protein</fullName>
    </recommendedName>
</protein>
<comment type="caution">
    <text evidence="1">The sequence shown here is derived from an EMBL/GenBank/DDBJ whole genome shotgun (WGS) entry which is preliminary data.</text>
</comment>
<gene>
    <name evidence="1" type="ORF">MmiAt1_00440</name>
</gene>
<accession>A0ABU3VM88</accession>
<evidence type="ECO:0008006" key="3">
    <source>
        <dbReference type="Google" id="ProtNLM"/>
    </source>
</evidence>
<proteinExistence type="predicted"/>
<evidence type="ECO:0000313" key="2">
    <source>
        <dbReference type="Proteomes" id="UP001272052"/>
    </source>
</evidence>
<organism evidence="1 2">
    <name type="scientific">Methanimicrococcus hacksteinii</name>
    <dbReference type="NCBI Taxonomy" id="3028293"/>
    <lineage>
        <taxon>Archaea</taxon>
        <taxon>Methanobacteriati</taxon>
        <taxon>Methanobacteriota</taxon>
        <taxon>Stenosarchaea group</taxon>
        <taxon>Methanomicrobia</taxon>
        <taxon>Methanosarcinales</taxon>
        <taxon>Methanosarcinaceae</taxon>
        <taxon>Methanimicrococcus</taxon>
    </lineage>
</organism>
<name>A0ABU3VM88_9EURY</name>
<dbReference type="RefSeq" id="WP_318784908.1">
    <property type="nucleotide sequence ID" value="NZ_JAWDKC010000001.1"/>
</dbReference>
<dbReference type="Proteomes" id="UP001272052">
    <property type="component" value="Unassembled WGS sequence"/>
</dbReference>
<reference evidence="1 2" key="1">
    <citation type="submission" date="2023-06" db="EMBL/GenBank/DDBJ databases">
        <title>Genome sequence of Methanimicrococcus sp. At1.</title>
        <authorList>
            <person name="Protasov E."/>
            <person name="Platt K."/>
            <person name="Poehlein A."/>
            <person name="Daniel R."/>
            <person name="Brune A."/>
        </authorList>
    </citation>
    <scope>NUCLEOTIDE SEQUENCE [LARGE SCALE GENOMIC DNA]</scope>
    <source>
        <strain evidence="1 2">At1</strain>
    </source>
</reference>
<dbReference type="EMBL" id="JAWDKC010000001">
    <property type="protein sequence ID" value="MDV0444518.1"/>
    <property type="molecule type" value="Genomic_DNA"/>
</dbReference>
<evidence type="ECO:0000313" key="1">
    <source>
        <dbReference type="EMBL" id="MDV0444518.1"/>
    </source>
</evidence>
<sequence length="124" mass="14149">MVSWVCFYCRFGLREEMCAPCGKECVSICICFFLEQPFAAANGGTDYLTVSVWHRLPYRFCLAQITLPFLFGTDYLTVSVCTDYRIDSVNTVAACRPVSAAGRRARSSINFRKSIKKRTRIFEK</sequence>
<keyword evidence="2" id="KW-1185">Reference proteome</keyword>